<reference evidence="2" key="1">
    <citation type="submission" date="2020-03" db="EMBL/GenBank/DDBJ databases">
        <authorList>
            <person name="Weist P."/>
        </authorList>
    </citation>
    <scope>NUCLEOTIDE SEQUENCE</scope>
</reference>
<organism evidence="2 3">
    <name type="scientific">Pleuronectes platessa</name>
    <name type="common">European plaice</name>
    <dbReference type="NCBI Taxonomy" id="8262"/>
    <lineage>
        <taxon>Eukaryota</taxon>
        <taxon>Metazoa</taxon>
        <taxon>Chordata</taxon>
        <taxon>Craniata</taxon>
        <taxon>Vertebrata</taxon>
        <taxon>Euteleostomi</taxon>
        <taxon>Actinopterygii</taxon>
        <taxon>Neopterygii</taxon>
        <taxon>Teleostei</taxon>
        <taxon>Neoteleostei</taxon>
        <taxon>Acanthomorphata</taxon>
        <taxon>Carangaria</taxon>
        <taxon>Pleuronectiformes</taxon>
        <taxon>Pleuronectoidei</taxon>
        <taxon>Pleuronectidae</taxon>
        <taxon>Pleuronectes</taxon>
    </lineage>
</organism>
<protein>
    <submittedName>
        <fullName evidence="2">Uncharacterized protein</fullName>
    </submittedName>
</protein>
<keyword evidence="3" id="KW-1185">Reference proteome</keyword>
<sequence>MGWKTTRREEEEERRGEERRGEEETSCGGGELVIKDATRSQVKYRFCSSAQRSKPPDRQIDRGLTEDRCPLILFCPHPHPSSSFLLFLSRHPLLFLSSLWCGAERGIYSNPQPAEGLLCVFWIRAGVRVYEPPTRRSAGGTEG</sequence>
<gene>
    <name evidence="2" type="ORF">PLEPLA_LOCUS28818</name>
</gene>
<feature type="region of interest" description="Disordered" evidence="1">
    <location>
        <begin position="1"/>
        <end position="31"/>
    </location>
</feature>
<dbReference type="AlphaFoldDB" id="A0A9N7V1I7"/>
<proteinExistence type="predicted"/>
<accession>A0A9N7V1I7</accession>
<evidence type="ECO:0000313" key="3">
    <source>
        <dbReference type="Proteomes" id="UP001153269"/>
    </source>
</evidence>
<comment type="caution">
    <text evidence="2">The sequence shown here is derived from an EMBL/GenBank/DDBJ whole genome shotgun (WGS) entry which is preliminary data.</text>
</comment>
<evidence type="ECO:0000313" key="2">
    <source>
        <dbReference type="EMBL" id="CAB1441028.1"/>
    </source>
</evidence>
<name>A0A9N7V1I7_PLEPL</name>
<dbReference type="EMBL" id="CADEAL010002557">
    <property type="protein sequence ID" value="CAB1441028.1"/>
    <property type="molecule type" value="Genomic_DNA"/>
</dbReference>
<dbReference type="Proteomes" id="UP001153269">
    <property type="component" value="Unassembled WGS sequence"/>
</dbReference>
<evidence type="ECO:0000256" key="1">
    <source>
        <dbReference type="SAM" id="MobiDB-lite"/>
    </source>
</evidence>
<feature type="compositionally biased region" description="Basic and acidic residues" evidence="1">
    <location>
        <begin position="1"/>
        <end position="23"/>
    </location>
</feature>